<feature type="region of interest" description="Disordered" evidence="6">
    <location>
        <begin position="169"/>
        <end position="189"/>
    </location>
</feature>
<gene>
    <name evidence="9" type="ORF">GMA10_05135</name>
</gene>
<evidence type="ECO:0000313" key="9">
    <source>
        <dbReference type="EMBL" id="MUN54598.1"/>
    </source>
</evidence>
<dbReference type="RefSeq" id="WP_129315407.1">
    <property type="nucleotide sequence ID" value="NZ_NOIQ01000006.1"/>
</dbReference>
<dbReference type="PANTHER" id="PTHR43133">
    <property type="entry name" value="RNA POLYMERASE ECF-TYPE SIGMA FACTO"/>
    <property type="match status" value="1"/>
</dbReference>
<accession>A0A7K1LHH3</accession>
<dbReference type="InterPro" id="IPR007627">
    <property type="entry name" value="RNA_pol_sigma70_r2"/>
</dbReference>
<evidence type="ECO:0000256" key="6">
    <source>
        <dbReference type="SAM" id="MobiDB-lite"/>
    </source>
</evidence>
<dbReference type="PANTHER" id="PTHR43133:SF8">
    <property type="entry name" value="RNA POLYMERASE SIGMA FACTOR HI_1459-RELATED"/>
    <property type="match status" value="1"/>
</dbReference>
<keyword evidence="10" id="KW-1185">Reference proteome</keyword>
<evidence type="ECO:0000256" key="1">
    <source>
        <dbReference type="ARBA" id="ARBA00010641"/>
    </source>
</evidence>
<dbReference type="Proteomes" id="UP000462152">
    <property type="component" value="Unassembled WGS sequence"/>
</dbReference>
<evidence type="ECO:0000256" key="5">
    <source>
        <dbReference type="ARBA" id="ARBA00023163"/>
    </source>
</evidence>
<dbReference type="OrthoDB" id="9803203at2"/>
<dbReference type="InterPro" id="IPR036388">
    <property type="entry name" value="WH-like_DNA-bd_sf"/>
</dbReference>
<feature type="region of interest" description="Disordered" evidence="6">
    <location>
        <begin position="74"/>
        <end position="106"/>
    </location>
</feature>
<comment type="caution">
    <text evidence="9">The sequence shown here is derived from an EMBL/GenBank/DDBJ whole genome shotgun (WGS) entry which is preliminary data.</text>
</comment>
<evidence type="ECO:0000256" key="3">
    <source>
        <dbReference type="ARBA" id="ARBA00023082"/>
    </source>
</evidence>
<dbReference type="Pfam" id="PF04542">
    <property type="entry name" value="Sigma70_r2"/>
    <property type="match status" value="1"/>
</dbReference>
<dbReference type="InterPro" id="IPR013325">
    <property type="entry name" value="RNA_pol_sigma_r2"/>
</dbReference>
<dbReference type="AlphaFoldDB" id="A0A7K1LHH3"/>
<dbReference type="SUPFAM" id="SSF88659">
    <property type="entry name" value="Sigma3 and sigma4 domains of RNA polymerase sigma factors"/>
    <property type="match status" value="1"/>
</dbReference>
<dbReference type="Pfam" id="PF08281">
    <property type="entry name" value="Sigma70_r4_2"/>
    <property type="match status" value="1"/>
</dbReference>
<dbReference type="SUPFAM" id="SSF88946">
    <property type="entry name" value="Sigma2 domain of RNA polymerase sigma factors"/>
    <property type="match status" value="1"/>
</dbReference>
<dbReference type="GO" id="GO:0016987">
    <property type="term" value="F:sigma factor activity"/>
    <property type="evidence" value="ECO:0007669"/>
    <property type="project" value="UniProtKB-KW"/>
</dbReference>
<comment type="similarity">
    <text evidence="1">Belongs to the sigma-70 factor family. ECF subfamily.</text>
</comment>
<dbReference type="InterPro" id="IPR014284">
    <property type="entry name" value="RNA_pol_sigma-70_dom"/>
</dbReference>
<dbReference type="InterPro" id="IPR013249">
    <property type="entry name" value="RNA_pol_sigma70_r4_t2"/>
</dbReference>
<dbReference type="GO" id="GO:0003677">
    <property type="term" value="F:DNA binding"/>
    <property type="evidence" value="ECO:0007669"/>
    <property type="project" value="UniProtKB-KW"/>
</dbReference>
<evidence type="ECO:0000256" key="4">
    <source>
        <dbReference type="ARBA" id="ARBA00023125"/>
    </source>
</evidence>
<evidence type="ECO:0000259" key="8">
    <source>
        <dbReference type="Pfam" id="PF08281"/>
    </source>
</evidence>
<dbReference type="Gene3D" id="1.10.1740.10">
    <property type="match status" value="1"/>
</dbReference>
<name>A0A7K1LHH3_9MICC</name>
<protein>
    <submittedName>
        <fullName evidence="9">Sigma-70 family RNA polymerase sigma factor</fullName>
    </submittedName>
</protein>
<feature type="domain" description="RNA polymerase sigma factor 70 region 4 type 2" evidence="8">
    <location>
        <begin position="114"/>
        <end position="164"/>
    </location>
</feature>
<sequence>MDQKIPFETIVRRHGPTVWRVCRAVLGPGQDAEDAWAETFMAALTVWEGLPPETNVEAWLVRVARNKAVDVVRSSARRAAPTASPPESTTHDDAGPRTGIDPADAAVTREREDMLWVAVDALPERQRLAVAYHHLGGLPHEEVAGIIGGTPAAVRRASSDGMRALRHRLGASGKADDPLDLDANTGGTS</sequence>
<dbReference type="InterPro" id="IPR039425">
    <property type="entry name" value="RNA_pol_sigma-70-like"/>
</dbReference>
<dbReference type="EMBL" id="WOGT01000002">
    <property type="protein sequence ID" value="MUN54598.1"/>
    <property type="molecule type" value="Genomic_DNA"/>
</dbReference>
<proteinExistence type="inferred from homology"/>
<feature type="domain" description="RNA polymerase sigma-70 region 2" evidence="7">
    <location>
        <begin position="10"/>
        <end position="77"/>
    </location>
</feature>
<dbReference type="GO" id="GO:0006352">
    <property type="term" value="P:DNA-templated transcription initiation"/>
    <property type="evidence" value="ECO:0007669"/>
    <property type="project" value="InterPro"/>
</dbReference>
<organism evidence="9 10">
    <name type="scientific">Rothia koreensis</name>
    <dbReference type="NCBI Taxonomy" id="592378"/>
    <lineage>
        <taxon>Bacteria</taxon>
        <taxon>Bacillati</taxon>
        <taxon>Actinomycetota</taxon>
        <taxon>Actinomycetes</taxon>
        <taxon>Micrococcales</taxon>
        <taxon>Micrococcaceae</taxon>
        <taxon>Rothia</taxon>
    </lineage>
</organism>
<keyword evidence="5" id="KW-0804">Transcription</keyword>
<dbReference type="Gene3D" id="1.10.10.10">
    <property type="entry name" value="Winged helix-like DNA-binding domain superfamily/Winged helix DNA-binding domain"/>
    <property type="match status" value="1"/>
</dbReference>
<reference evidence="9 10" key="1">
    <citation type="submission" date="2019-12" db="EMBL/GenBank/DDBJ databases">
        <authorList>
            <person name="Li J."/>
            <person name="Shi Y."/>
            <person name="Xu G."/>
            <person name="Xiao D."/>
            <person name="Ran X."/>
        </authorList>
    </citation>
    <scope>NUCLEOTIDE SEQUENCE [LARGE SCALE GENOMIC DNA]</scope>
    <source>
        <strain evidence="9 10">JCM 15915</strain>
    </source>
</reference>
<evidence type="ECO:0000313" key="10">
    <source>
        <dbReference type="Proteomes" id="UP000462152"/>
    </source>
</evidence>
<feature type="compositionally biased region" description="Low complexity" evidence="6">
    <location>
        <begin position="74"/>
        <end position="88"/>
    </location>
</feature>
<keyword evidence="4" id="KW-0238">DNA-binding</keyword>
<keyword evidence="2" id="KW-0805">Transcription regulation</keyword>
<dbReference type="InterPro" id="IPR013324">
    <property type="entry name" value="RNA_pol_sigma_r3/r4-like"/>
</dbReference>
<keyword evidence="3" id="KW-0731">Sigma factor</keyword>
<dbReference type="NCBIfam" id="TIGR02937">
    <property type="entry name" value="sigma70-ECF"/>
    <property type="match status" value="1"/>
</dbReference>
<evidence type="ECO:0000259" key="7">
    <source>
        <dbReference type="Pfam" id="PF04542"/>
    </source>
</evidence>
<evidence type="ECO:0000256" key="2">
    <source>
        <dbReference type="ARBA" id="ARBA00023015"/>
    </source>
</evidence>
<dbReference type="CDD" id="cd06171">
    <property type="entry name" value="Sigma70_r4"/>
    <property type="match status" value="1"/>
</dbReference>